<keyword evidence="4" id="KW-0479">Metal-binding</keyword>
<dbReference type="InterPro" id="IPR000092">
    <property type="entry name" value="Polyprenyl_synt"/>
</dbReference>
<evidence type="ECO:0000256" key="2">
    <source>
        <dbReference type="ARBA" id="ARBA00006706"/>
    </source>
</evidence>
<evidence type="ECO:0000256" key="3">
    <source>
        <dbReference type="ARBA" id="ARBA00022679"/>
    </source>
</evidence>
<keyword evidence="6" id="KW-0414">Isoprene biosynthesis</keyword>
<dbReference type="RefSeq" id="WP_160038788.1">
    <property type="nucleotide sequence ID" value="NZ_BORQ01000004.1"/>
</dbReference>
<proteinExistence type="inferred from homology"/>
<comment type="caution">
    <text evidence="8">The sequence shown here is derived from an EMBL/GenBank/DDBJ whole genome shotgun (WGS) entry which is preliminary data.</text>
</comment>
<organism evidence="8 9">
    <name type="scientific">Paenibacillus albilobatus</name>
    <dbReference type="NCBI Taxonomy" id="2716884"/>
    <lineage>
        <taxon>Bacteria</taxon>
        <taxon>Bacillati</taxon>
        <taxon>Bacillota</taxon>
        <taxon>Bacilli</taxon>
        <taxon>Bacillales</taxon>
        <taxon>Paenibacillaceae</taxon>
        <taxon>Paenibacillus</taxon>
    </lineage>
</organism>
<accession>A0A919XI73</accession>
<dbReference type="SFLD" id="SFLDS00005">
    <property type="entry name" value="Isoprenoid_Synthase_Type_I"/>
    <property type="match status" value="1"/>
</dbReference>
<dbReference type="InterPro" id="IPR033965">
    <property type="entry name" value="ComQ"/>
</dbReference>
<evidence type="ECO:0000313" key="8">
    <source>
        <dbReference type="EMBL" id="GIO32204.1"/>
    </source>
</evidence>
<protein>
    <submittedName>
        <fullName evidence="8">Competence regulatory protein ComQ</fullName>
    </submittedName>
</protein>
<reference evidence="8" key="1">
    <citation type="submission" date="2021-03" db="EMBL/GenBank/DDBJ databases">
        <title>Antimicrobial resistance genes in bacteria isolated from Japanese honey, and their potential for conferring macrolide and lincosamide resistance in the American foulbrood pathogen Paenibacillus larvae.</title>
        <authorList>
            <person name="Okamoto M."/>
            <person name="Kumagai M."/>
            <person name="Kanamori H."/>
            <person name="Takamatsu D."/>
        </authorList>
    </citation>
    <scope>NUCLEOTIDE SEQUENCE</scope>
    <source>
        <strain evidence="8">J2TS6</strain>
    </source>
</reference>
<dbReference type="InterPro" id="IPR008949">
    <property type="entry name" value="Isoprenoid_synthase_dom_sf"/>
</dbReference>
<comment type="similarity">
    <text evidence="2 7">Belongs to the FPP/GGPP synthase family.</text>
</comment>
<dbReference type="Proteomes" id="UP000679779">
    <property type="component" value="Unassembled WGS sequence"/>
</dbReference>
<evidence type="ECO:0000313" key="9">
    <source>
        <dbReference type="Proteomes" id="UP000679779"/>
    </source>
</evidence>
<dbReference type="CDD" id="cd00867">
    <property type="entry name" value="Trans_IPPS"/>
    <property type="match status" value="1"/>
</dbReference>
<gene>
    <name evidence="8" type="primary">comQ</name>
    <name evidence="8" type="ORF">J2TS6_33450</name>
</gene>
<evidence type="ECO:0000256" key="7">
    <source>
        <dbReference type="RuleBase" id="RU004466"/>
    </source>
</evidence>
<keyword evidence="5" id="KW-0460">Magnesium</keyword>
<comment type="cofactor">
    <cofactor evidence="1">
        <name>Mg(2+)</name>
        <dbReference type="ChEBI" id="CHEBI:18420"/>
    </cofactor>
</comment>
<evidence type="ECO:0000256" key="1">
    <source>
        <dbReference type="ARBA" id="ARBA00001946"/>
    </source>
</evidence>
<dbReference type="EMBL" id="BORQ01000004">
    <property type="protein sequence ID" value="GIO32204.1"/>
    <property type="molecule type" value="Genomic_DNA"/>
</dbReference>
<evidence type="ECO:0000256" key="4">
    <source>
        <dbReference type="ARBA" id="ARBA00022723"/>
    </source>
</evidence>
<dbReference type="GO" id="GO:0008299">
    <property type="term" value="P:isoprenoid biosynthetic process"/>
    <property type="evidence" value="ECO:0007669"/>
    <property type="project" value="UniProtKB-KW"/>
</dbReference>
<dbReference type="AlphaFoldDB" id="A0A919XI73"/>
<dbReference type="PANTHER" id="PTHR43281:SF1">
    <property type="entry name" value="FARNESYL DIPHOSPHATE SYNTHASE"/>
    <property type="match status" value="1"/>
</dbReference>
<dbReference type="SUPFAM" id="SSF48576">
    <property type="entry name" value="Terpenoid synthases"/>
    <property type="match status" value="1"/>
</dbReference>
<sequence>MEQFEPRIMSELEGQAKAFFRVEMLLEAALASLRVKQAESLLFGKMTVLHYRMFGGEGDAVYKAAAAVELMILGLDIIDDLQDEDHGGMPWHRLSKDIALNLAIGFLTLSQETLLYSDFPLERVHESGAFLNRQMLVAINGQTLDLLNAVRDEDEYLKMVEQKSAALLVCACMIGVILATGQADERVAEYAREVGIAAQIKNDYRDLLDWGNKNDFLRRKKTLPVLFLLSTAEEQDERWIVDYFAGRLKPEEVLHREEEFCAVVERTGTALYTSVRMRSHYYRFLNIIEGMEMDPKWRDLMIEAAR</sequence>
<keyword evidence="9" id="KW-1185">Reference proteome</keyword>
<dbReference type="Gene3D" id="1.10.600.10">
    <property type="entry name" value="Farnesyl Diphosphate Synthase"/>
    <property type="match status" value="1"/>
</dbReference>
<dbReference type="SFLD" id="SFLDG01211">
    <property type="entry name" value="Competence_Regulatory_Protein"/>
    <property type="match status" value="1"/>
</dbReference>
<dbReference type="GO" id="GO:0046872">
    <property type="term" value="F:metal ion binding"/>
    <property type="evidence" value="ECO:0007669"/>
    <property type="project" value="UniProtKB-KW"/>
</dbReference>
<dbReference type="Pfam" id="PF00348">
    <property type="entry name" value="polyprenyl_synt"/>
    <property type="match status" value="1"/>
</dbReference>
<keyword evidence="3 7" id="KW-0808">Transferase</keyword>
<name>A0A919XI73_9BACL</name>
<dbReference type="PANTHER" id="PTHR43281">
    <property type="entry name" value="FARNESYL DIPHOSPHATE SYNTHASE"/>
    <property type="match status" value="1"/>
</dbReference>
<evidence type="ECO:0000256" key="6">
    <source>
        <dbReference type="ARBA" id="ARBA00023229"/>
    </source>
</evidence>
<dbReference type="GO" id="GO:0004659">
    <property type="term" value="F:prenyltransferase activity"/>
    <property type="evidence" value="ECO:0007669"/>
    <property type="project" value="InterPro"/>
</dbReference>
<evidence type="ECO:0000256" key="5">
    <source>
        <dbReference type="ARBA" id="ARBA00022842"/>
    </source>
</evidence>